<dbReference type="Pfam" id="PF13460">
    <property type="entry name" value="NAD_binding_10"/>
    <property type="match status" value="1"/>
</dbReference>
<evidence type="ECO:0000313" key="4">
    <source>
        <dbReference type="Proteomes" id="UP000028980"/>
    </source>
</evidence>
<dbReference type="EMBL" id="BBLG01000001">
    <property type="protein sequence ID" value="GAK75066.1"/>
    <property type="molecule type" value="Genomic_DNA"/>
</dbReference>
<dbReference type="GO" id="GO:0004029">
    <property type="term" value="F:aldehyde dehydrogenase (NAD+) activity"/>
    <property type="evidence" value="ECO:0007669"/>
    <property type="project" value="TreeGrafter"/>
</dbReference>
<organism evidence="3 4">
    <name type="scientific">Nonlabens ulvanivorans</name>
    <name type="common">Persicivirga ulvanivorans</name>
    <dbReference type="NCBI Taxonomy" id="906888"/>
    <lineage>
        <taxon>Bacteria</taxon>
        <taxon>Pseudomonadati</taxon>
        <taxon>Bacteroidota</taxon>
        <taxon>Flavobacteriia</taxon>
        <taxon>Flavobacteriales</taxon>
        <taxon>Flavobacteriaceae</taxon>
        <taxon>Nonlabens</taxon>
    </lineage>
</organism>
<proteinExistence type="predicted"/>
<dbReference type="GO" id="GO:0005737">
    <property type="term" value="C:cytoplasm"/>
    <property type="evidence" value="ECO:0007669"/>
    <property type="project" value="TreeGrafter"/>
</dbReference>
<dbReference type="PANTHER" id="PTHR48079:SF6">
    <property type="entry name" value="NAD(P)-BINDING DOMAIN-CONTAINING PROTEIN-RELATED"/>
    <property type="match status" value="1"/>
</dbReference>
<comment type="caution">
    <text evidence="3">The sequence shown here is derived from an EMBL/GenBank/DDBJ whole genome shotgun (WGS) entry which is preliminary data.</text>
</comment>
<dbReference type="SUPFAM" id="SSF51735">
    <property type="entry name" value="NAD(P)-binding Rossmann-fold domains"/>
    <property type="match status" value="1"/>
</dbReference>
<gene>
    <name evidence="3" type="ORF">JCM19296_644</name>
</gene>
<dbReference type="InterPro" id="IPR051783">
    <property type="entry name" value="NAD(P)-dependent_oxidoreduct"/>
</dbReference>
<feature type="domain" description="NAD(P)-binding" evidence="2">
    <location>
        <begin position="12"/>
        <end position="205"/>
    </location>
</feature>
<dbReference type="PANTHER" id="PTHR48079">
    <property type="entry name" value="PROTEIN YEEZ"/>
    <property type="match status" value="1"/>
</dbReference>
<evidence type="ECO:0000256" key="1">
    <source>
        <dbReference type="SAM" id="MobiDB-lite"/>
    </source>
</evidence>
<accession>A0A081D820</accession>
<feature type="region of interest" description="Disordered" evidence="1">
    <location>
        <begin position="238"/>
        <end position="257"/>
    </location>
</feature>
<evidence type="ECO:0000313" key="3">
    <source>
        <dbReference type="EMBL" id="GAK75066.1"/>
    </source>
</evidence>
<dbReference type="InterPro" id="IPR036291">
    <property type="entry name" value="NAD(P)-bd_dom_sf"/>
</dbReference>
<protein>
    <submittedName>
        <fullName evidence="3">Nucleoside-diphosphate-sugar epimerases</fullName>
    </submittedName>
</protein>
<feature type="compositionally biased region" description="Basic residues" evidence="1">
    <location>
        <begin position="248"/>
        <end position="257"/>
    </location>
</feature>
<name>A0A081D820_NONUL</name>
<evidence type="ECO:0000259" key="2">
    <source>
        <dbReference type="Pfam" id="PF13460"/>
    </source>
</evidence>
<dbReference type="Proteomes" id="UP000028980">
    <property type="component" value="Unassembled WGS sequence"/>
</dbReference>
<dbReference type="Gene3D" id="3.40.50.720">
    <property type="entry name" value="NAD(P)-binding Rossmann-like Domain"/>
    <property type="match status" value="1"/>
</dbReference>
<reference evidence="3 4" key="1">
    <citation type="journal article" date="2014" name="Genome Announc.">
        <title>Draft Genome Sequences of Marine Flavobacterium Nonlabens Strains NR17, NR24, NR27, NR32, NR33, and Ara13.</title>
        <authorList>
            <person name="Nakanishi M."/>
            <person name="Meirelles P."/>
            <person name="Suzuki R."/>
            <person name="Takatani N."/>
            <person name="Mino S."/>
            <person name="Suda W."/>
            <person name="Oshima K."/>
            <person name="Hattori M."/>
            <person name="Ohkuma M."/>
            <person name="Hosokawa M."/>
            <person name="Miyashita K."/>
            <person name="Thompson F.L."/>
            <person name="Niwa A."/>
            <person name="Sawabe T."/>
            <person name="Sawabe T."/>
        </authorList>
    </citation>
    <scope>NUCLEOTIDE SEQUENCE [LARGE SCALE GENOMIC DNA]</scope>
    <source>
        <strain evidence="4">JCM19296</strain>
    </source>
</reference>
<sequence length="257" mass="28674">MNKKTIGILGCGWLGLELGKQLVTEGFPVKGTVRHKDKLANLKEVGIDGYILDLKEDKLYGDVADFLRNIDVLFINIPPGLRKNPESDFAQRMKLLMTFVNTATVEHVIFVSSTSVFEDAQDIPVYDENSRPNSTSSNGKKIYAAELLVQDFFANTTILRPCGLIGGDRHPIKMLAGRKGVSNPDAPINLVHRQHVIDIVKKLITEELKTSIVHAISEPHESRKTYYSQKAKEFGLEPPQFAENGKSVGKKMKSLYH</sequence>
<dbReference type="InterPro" id="IPR016040">
    <property type="entry name" value="NAD(P)-bd_dom"/>
</dbReference>
<dbReference type="AlphaFoldDB" id="A0A081D820"/>